<dbReference type="Gene3D" id="3.40.50.2060">
    <property type="match status" value="1"/>
</dbReference>
<sequence>MSSKRIRNLYSRRSNHANINNRNRQAKIAVRPSPNQIKSDLIGHFQTWCTSLRATATFEFDNVEAPNHRCKMIFPLFPNLQSIGNGASTKKEAKANAIIAFLAHMEKRKQVGLFVPYMFPNLLRNVQAEIRQANVATPDLTANMNEYLLADRIVPPRIVKQYDKIIKIIQRICDVHIVRFWQSGSITFVYIVGAKSKEQFIRPYVKALFEPDTEQMFNYGEKLFDIFNDEKFLDGVCQRLKVLCDNKLEQCKLFIRGSSVNVQYCYNEFVILRREFENELRRGQKNSSSKPSTSTNPFESTTFNKQFESTRLDQDEQIPAEEKEDDQLPDYSVYDDDVNASMLRVLKDEEDGDEQRLNQEATTNNEPILIEVSDDSLDSQDLQIVQTIEPKTQKKPDQPQTTAPPQNTFQIVTPRLQPMPDYISLSQPTKQPLVQLSMKPPVHPIVQPPVQPSIQLPLQPAQRQPIILRHIVLDGQNVGRNSNDYNRSFCWCRLSNAINYFKNRGHENIIAFLPLYYREFSNKQLSANDANRERQTRDNLINSRYIAFTPSRYNNGKRLTNYDDRFILQYAADNDGVVVSNDNFRDLQHERSFQFIINNRILPFATINDTFMPATDPLGRNGPNLDEFLSKPYKDMSDIINWEIADRLRQRAREDLFSLLKSIGGQKDLFIDADLFPLIDLTSNATEIKAYGVGNLHKLDSAINVQTKNKRLFLLRPNMARFLALAKQLRQLDIRNAHLICVPRKFYAFEHLLEQEGLWGRCTLHELTAFDMVPVDYDIFSMVNSHLFLNVYLDQSTDWLSTLAASLIDFQRLFGKFSNTYSFGNLAGQVARQLERGLSSNDDQDWMSGMKQIQTVVLFDRSVDLITPFCSQMCYEGLVDEYFNIEAGRVKIPKTENADNSGKQFDHISLSTRDDMMIERIRAMHFTKVFQEIKAVLAQQNVLQNDFRDKMQDATISDLKQLVHTDVKGHINAKRQLTRHLDLCTDIYEKKKATDFKIQLEIEKDILHSQNFEDIVSYIHTMICRCEPSKYRPLQLLCLLSAANNGLTRESYELLCRSFLQAYGYDNIPLLYKLEKLNLFHVKRPCDVPISSSASTPAGFRGDAFLKMGKQVAQNLTDKTQTQKTFFQFMRKRLNLTPELNQQVKTTPGPDMADIFGSIYVPFSCRLIEEALLNPPKLSTLQHELIQRGYPGAEDLFSHRSSGVSTRAQYHDNQQSILVVFIGGCTQSEINALRMLALSKSNSKWRFYFAPTNVWTHTRLLQEIETAQ</sequence>
<feature type="compositionally biased region" description="Polar residues" evidence="2">
    <location>
        <begin position="398"/>
        <end position="407"/>
    </location>
</feature>
<comment type="caution">
    <text evidence="4">The sequence shown here is derived from an EMBL/GenBank/DDBJ whole genome shotgun (WGS) entry which is preliminary data.</text>
</comment>
<dbReference type="InterPro" id="IPR043155">
    <property type="entry name" value="VPS33_dom3b"/>
</dbReference>
<protein>
    <recommendedName>
        <fullName evidence="3">RNase NYN domain-containing protein</fullName>
    </recommendedName>
</protein>
<reference evidence="4" key="1">
    <citation type="submission" date="2021-02" db="EMBL/GenBank/DDBJ databases">
        <authorList>
            <person name="Nowell W R."/>
        </authorList>
    </citation>
    <scope>NUCLEOTIDE SEQUENCE</scope>
</reference>
<proteinExistence type="inferred from homology"/>
<dbReference type="Gene3D" id="3.40.50.1910">
    <property type="match status" value="2"/>
</dbReference>
<evidence type="ECO:0000259" key="3">
    <source>
        <dbReference type="Pfam" id="PF11977"/>
    </source>
</evidence>
<dbReference type="Pfam" id="PF00995">
    <property type="entry name" value="Sec1"/>
    <property type="match status" value="1"/>
</dbReference>
<dbReference type="InterPro" id="IPR001619">
    <property type="entry name" value="Sec1-like"/>
</dbReference>
<dbReference type="Gene3D" id="3.40.50.11980">
    <property type="match status" value="1"/>
</dbReference>
<evidence type="ECO:0000313" key="5">
    <source>
        <dbReference type="Proteomes" id="UP000663862"/>
    </source>
</evidence>
<evidence type="ECO:0000256" key="2">
    <source>
        <dbReference type="SAM" id="MobiDB-lite"/>
    </source>
</evidence>
<dbReference type="FunFam" id="3.40.50.11980:FF:000001">
    <property type="entry name" value="ZC3H12A isoform 1"/>
    <property type="match status" value="1"/>
</dbReference>
<dbReference type="InterPro" id="IPR021869">
    <property type="entry name" value="RNase_Zc3h12_NYN"/>
</dbReference>
<dbReference type="Proteomes" id="UP000663862">
    <property type="component" value="Unassembled WGS sequence"/>
</dbReference>
<name>A0A820EWZ0_9BILA</name>
<dbReference type="Gene3D" id="1.25.40.850">
    <property type="match status" value="1"/>
</dbReference>
<feature type="region of interest" description="Disordered" evidence="2">
    <location>
        <begin position="281"/>
        <end position="333"/>
    </location>
</feature>
<dbReference type="SUPFAM" id="SSF56815">
    <property type="entry name" value="Sec1/munc18-like (SM) proteins"/>
    <property type="match status" value="1"/>
</dbReference>
<feature type="compositionally biased region" description="Polar residues" evidence="2">
    <location>
        <begin position="298"/>
        <end position="307"/>
    </location>
</feature>
<dbReference type="PANTHER" id="PTHR11679">
    <property type="entry name" value="VESICLE PROTEIN SORTING-ASSOCIATED"/>
    <property type="match status" value="1"/>
</dbReference>
<comment type="similarity">
    <text evidence="1">Belongs to the STXBP/unc-18/SEC1 family.</text>
</comment>
<dbReference type="GO" id="GO:0016192">
    <property type="term" value="P:vesicle-mediated transport"/>
    <property type="evidence" value="ECO:0007669"/>
    <property type="project" value="InterPro"/>
</dbReference>
<organism evidence="4 5">
    <name type="scientific">Rotaria socialis</name>
    <dbReference type="NCBI Taxonomy" id="392032"/>
    <lineage>
        <taxon>Eukaryota</taxon>
        <taxon>Metazoa</taxon>
        <taxon>Spiralia</taxon>
        <taxon>Gnathifera</taxon>
        <taxon>Rotifera</taxon>
        <taxon>Eurotatoria</taxon>
        <taxon>Bdelloidea</taxon>
        <taxon>Philodinida</taxon>
        <taxon>Philodinidae</taxon>
        <taxon>Rotaria</taxon>
    </lineage>
</organism>
<gene>
    <name evidence="4" type="ORF">TSG867_LOCUS3329</name>
</gene>
<dbReference type="InterPro" id="IPR027482">
    <property type="entry name" value="Sec1-like_dom2"/>
</dbReference>
<feature type="domain" description="RNase NYN" evidence="3">
    <location>
        <begin position="468"/>
        <end position="627"/>
    </location>
</feature>
<feature type="compositionally biased region" description="Acidic residues" evidence="2">
    <location>
        <begin position="315"/>
        <end position="333"/>
    </location>
</feature>
<dbReference type="InterPro" id="IPR036045">
    <property type="entry name" value="Sec1-like_sf"/>
</dbReference>
<evidence type="ECO:0000313" key="4">
    <source>
        <dbReference type="EMBL" id="CAF4254995.1"/>
    </source>
</evidence>
<dbReference type="InterPro" id="IPR043154">
    <property type="entry name" value="Sec-1-like_dom1"/>
</dbReference>
<accession>A0A820EWZ0</accession>
<dbReference type="Pfam" id="PF11977">
    <property type="entry name" value="RNase_Zc3h12a"/>
    <property type="match status" value="1"/>
</dbReference>
<dbReference type="EMBL" id="CAJOBQ010000098">
    <property type="protein sequence ID" value="CAF4254995.1"/>
    <property type="molecule type" value="Genomic_DNA"/>
</dbReference>
<evidence type="ECO:0000256" key="1">
    <source>
        <dbReference type="ARBA" id="ARBA00009884"/>
    </source>
</evidence>
<dbReference type="AlphaFoldDB" id="A0A820EWZ0"/>
<feature type="compositionally biased region" description="Low complexity" evidence="2">
    <location>
        <begin position="285"/>
        <end position="297"/>
    </location>
</feature>
<feature type="region of interest" description="Disordered" evidence="2">
    <location>
        <begin position="388"/>
        <end position="407"/>
    </location>
</feature>